<accession>A0A1C9LYI3</accession>
<protein>
    <submittedName>
        <fullName evidence="2">Minor tail protein</fullName>
    </submittedName>
</protein>
<sequence>MSLASTITSLEDAERLWNTAMARRALREQERLKPVLTRLWDGDMTLRGVVAGERGGDFEFIENDTGTASLQLSLDHHMAKWVMNFRGRAKRNVIVTFDKQGARWSGFMDHYRVVREENGDVYLDIVFKHDYEQAKHILCWCNPFLRPELQFPKLWIVFGPAKWCLLLTLFVNILRLETSLWTLPDNPLDPSEWMPLSFNISNWRNIVKPFPLIGDNSNLTIVFSRFQSFHDVAKKALADAQLTVVCRRYLKGEDPHPFEDLRGELNIGPLEDLLSLIPIRHGCLVWDIVDNSGWGSETAFGGSFLTGFIRAVVNIASDGMTEGVDIFTGDPTFPGEYYTPWFLGTSPQAPWIVFEEGPYTGIKSSEFKYFEATDTSFVAGGESMPGVNEAISAAVNMGGDFLTSLINSALASLGAVGGAIDLPPLGGMMDAVAKPLYENVFLAFQEYPTLRAVGTPLPIPLLESSTTGLGDFHLYEGWVDQATKAFTLSAFLATRAKIFATRAHTAHTIRVSDAAPYYVGEKGYGHFWLGSRVGTTVLGFPIPDTVFVERVSKINYSWGKDGPKGWELEIGYRDPQDPVLKLFELIQYFNGAMGQLGIL</sequence>
<proteinExistence type="predicted"/>
<name>A0A1C9LYI3_9CAUD</name>
<dbReference type="Proteomes" id="UP000224683">
    <property type="component" value="Segment"/>
</dbReference>
<dbReference type="InterPro" id="IPR029432">
    <property type="entry name" value="Gp28/Gp37-like_dom"/>
</dbReference>
<dbReference type="EMBL" id="KX579975">
    <property type="protein sequence ID" value="AOQ27955.1"/>
    <property type="molecule type" value="Genomic_DNA"/>
</dbReference>
<keyword evidence="3" id="KW-1185">Reference proteome</keyword>
<dbReference type="Pfam" id="PF14594">
    <property type="entry name" value="Sipho_Gp37"/>
    <property type="match status" value="1"/>
</dbReference>
<evidence type="ECO:0000313" key="3">
    <source>
        <dbReference type="Proteomes" id="UP000224683"/>
    </source>
</evidence>
<organism evidence="2 3">
    <name type="scientific">Mycobacterium phage Mundrea</name>
    <dbReference type="NCBI Taxonomy" id="1897540"/>
    <lineage>
        <taxon>Viruses</taxon>
        <taxon>Duplodnaviria</taxon>
        <taxon>Heunggongvirae</taxon>
        <taxon>Uroviricota</taxon>
        <taxon>Caudoviricetes</taxon>
        <taxon>Backyardiganvirus</taxon>
        <taxon>Backyardiganvirus mundrea</taxon>
    </lineage>
</organism>
<gene>
    <name evidence="2" type="ORF">SEA_MUNDREA_27</name>
</gene>
<feature type="domain" description="Gp28/Gp37-like" evidence="1">
    <location>
        <begin position="37"/>
        <end position="572"/>
    </location>
</feature>
<evidence type="ECO:0000259" key="1">
    <source>
        <dbReference type="Pfam" id="PF14594"/>
    </source>
</evidence>
<evidence type="ECO:0000313" key="2">
    <source>
        <dbReference type="EMBL" id="AOQ27955.1"/>
    </source>
</evidence>
<reference evidence="3" key="1">
    <citation type="submission" date="2016-07" db="EMBL/GenBank/DDBJ databases">
        <authorList>
            <person name="Balom B.A."/>
            <person name="Beck E.G."/>
            <person name="Blanchard M.S."/>
            <person name="Bowen M.Y."/>
            <person name="Bremer B.A."/>
            <person name="Campbell J.L."/>
            <person name="Chatham R.C."/>
            <person name="Creech M.L."/>
            <person name="Guevara S.D."/>
            <person name="Haley J.D."/>
            <person name="Hatney E."/>
            <person name="Hawkins C.M."/>
            <person name="Holman C.B."/>
            <person name="Holmes G.M."/>
            <person name="Jones A.M."/>
            <person name="Nava J.M."/>
            <person name="Pop-Ceapa S.B."/>
            <person name="Rivera N.E."/>
            <person name="Skinner S.A."/>
            <person name="Smith J.A."/>
            <person name="St S.J."/>
            <person name="Stewart J."/>
            <person name="Turner K.L."/>
            <person name="Walker M.G."/>
            <person name="Parcells R.L."/>
            <person name="Samuel M."/>
            <person name="Nguyen A."/>
            <person name="Hammonds-Odie L.P."/>
            <person name="Barrera A.L."/>
            <person name="Butela K.A."/>
            <person name="Garlena R.A."/>
            <person name="Russell D.A."/>
            <person name="Pope W.H."/>
            <person name="Jacobs-Sera D."/>
            <person name="Hendrix R.W."/>
            <person name="Hatfull G.F."/>
        </authorList>
    </citation>
    <scope>NUCLEOTIDE SEQUENCE [LARGE SCALE GENOMIC DNA]</scope>
</reference>